<feature type="domain" description="Peptidase M16 C-terminal" evidence="5">
    <location>
        <begin position="220"/>
        <end position="336"/>
    </location>
</feature>
<evidence type="ECO:0000256" key="2">
    <source>
        <dbReference type="ARBA" id="ARBA00022946"/>
    </source>
</evidence>
<dbReference type="FunFam" id="3.30.830.10:FF:000021">
    <property type="entry name" value="Cytochrome b-c1 complex subunit 2"/>
    <property type="match status" value="1"/>
</dbReference>
<dbReference type="PANTHER" id="PTHR11851">
    <property type="entry name" value="METALLOPROTEASE"/>
    <property type="match status" value="1"/>
</dbReference>
<feature type="non-terminal residue" evidence="6">
    <location>
        <position position="336"/>
    </location>
</feature>
<evidence type="ECO:0000259" key="5">
    <source>
        <dbReference type="Pfam" id="PF05193"/>
    </source>
</evidence>
<keyword evidence="7" id="KW-1185">Reference proteome</keyword>
<gene>
    <name evidence="6" type="primary">Uqcrc2</name>
    <name evidence="6" type="ORF">BALREX_R12379</name>
</gene>
<accession>A0A7L2U5H0</accession>
<dbReference type="GO" id="GO:0005739">
    <property type="term" value="C:mitochondrion"/>
    <property type="evidence" value="ECO:0007669"/>
    <property type="project" value="UniProtKB-SubCell"/>
</dbReference>
<dbReference type="GO" id="GO:0016020">
    <property type="term" value="C:membrane"/>
    <property type="evidence" value="ECO:0007669"/>
    <property type="project" value="UniProtKB-ARBA"/>
</dbReference>
<evidence type="ECO:0000256" key="3">
    <source>
        <dbReference type="ARBA" id="ARBA00023128"/>
    </source>
</evidence>
<dbReference type="Proteomes" id="UP000528411">
    <property type="component" value="Unassembled WGS sequence"/>
</dbReference>
<reference evidence="6 7" key="1">
    <citation type="submission" date="2019-09" db="EMBL/GenBank/DDBJ databases">
        <title>Bird 10,000 Genomes (B10K) Project - Family phase.</title>
        <authorList>
            <person name="Zhang G."/>
        </authorList>
    </citation>
    <scope>NUCLEOTIDE SEQUENCE [LARGE SCALE GENOMIC DNA]</scope>
    <source>
        <strain evidence="6">B10K-DU-012-56</strain>
    </source>
</reference>
<evidence type="ECO:0000313" key="6">
    <source>
        <dbReference type="EMBL" id="NXS40823.1"/>
    </source>
</evidence>
<comment type="caution">
    <text evidence="6">The sequence shown here is derived from an EMBL/GenBank/DDBJ whole genome shotgun (WGS) entry which is preliminary data.</text>
</comment>
<organism evidence="6 7">
    <name type="scientific">Balaeniceps rex</name>
    <name type="common">Shoebill</name>
    <dbReference type="NCBI Taxonomy" id="33584"/>
    <lineage>
        <taxon>Eukaryota</taxon>
        <taxon>Metazoa</taxon>
        <taxon>Chordata</taxon>
        <taxon>Craniata</taxon>
        <taxon>Vertebrata</taxon>
        <taxon>Euteleostomi</taxon>
        <taxon>Archelosauria</taxon>
        <taxon>Archosauria</taxon>
        <taxon>Dinosauria</taxon>
        <taxon>Saurischia</taxon>
        <taxon>Theropoda</taxon>
        <taxon>Coelurosauria</taxon>
        <taxon>Aves</taxon>
        <taxon>Neognathae</taxon>
        <taxon>Neoaves</taxon>
        <taxon>Aequornithes</taxon>
        <taxon>Pelecaniformes</taxon>
        <taxon>Balaenicipitidae</taxon>
        <taxon>Balaeniceps</taxon>
    </lineage>
</organism>
<comment type="subcellular location">
    <subcellularLocation>
        <location evidence="1">Mitochondrion</location>
    </subcellularLocation>
</comment>
<dbReference type="Gene3D" id="3.30.830.10">
    <property type="entry name" value="Metalloenzyme, LuxS/M16 peptidase-like"/>
    <property type="match status" value="2"/>
</dbReference>
<sequence>KRLYSLKVAPKVAASATAERVKLSPESEDLEITKLPNGLVIASLENFSPASRIGVFIKAGSRYETASNLGTAHLLRLASNLTTKGASSFRITRGIEAVGGSLSVYSTREKMTYSVECLRDYVDTVMEYLLNVTTAPEFRPWEVSDLQPRLKVDKAIAFQNPQVGVLENLHAAAYKNALANPLYCPDYTIGKITSEQVGLFVFSFQLNTFYAVVAFLGEIREQNGESLVHAAIVTEGAAVGSAEANAFSVLQHVLGAGPLIKRGSNVTSKLSQGIAKATTQPFDASAFNVNYSDSGLFGIYTISLAPNAGEVIKAALNQIKAVAQGSITDDDVTKAK</sequence>
<feature type="domain" description="Peptidase M16 N-terminal" evidence="4">
    <location>
        <begin position="41"/>
        <end position="186"/>
    </location>
</feature>
<keyword evidence="2" id="KW-0809">Transit peptide</keyword>
<proteinExistence type="predicted"/>
<protein>
    <submittedName>
        <fullName evidence="6">QCR2 protein</fullName>
    </submittedName>
</protein>
<dbReference type="InterPro" id="IPR011765">
    <property type="entry name" value="Pept_M16_N"/>
</dbReference>
<dbReference type="OrthoDB" id="6369905at2759"/>
<dbReference type="PANTHER" id="PTHR11851:SF226">
    <property type="entry name" value="CYTOCHROME B-C1 COMPLEX SUBUNIT 2, MITOCHONDRIAL"/>
    <property type="match status" value="1"/>
</dbReference>
<dbReference type="InterPro" id="IPR007863">
    <property type="entry name" value="Peptidase_M16_C"/>
</dbReference>
<dbReference type="Pfam" id="PF05193">
    <property type="entry name" value="Peptidase_M16_C"/>
    <property type="match status" value="1"/>
</dbReference>
<evidence type="ECO:0000313" key="7">
    <source>
        <dbReference type="Proteomes" id="UP000528411"/>
    </source>
</evidence>
<dbReference type="GO" id="GO:0046872">
    <property type="term" value="F:metal ion binding"/>
    <property type="evidence" value="ECO:0007669"/>
    <property type="project" value="InterPro"/>
</dbReference>
<dbReference type="AlphaFoldDB" id="A0A7L2U5H0"/>
<dbReference type="InterPro" id="IPR050361">
    <property type="entry name" value="MPP/UQCRC_Complex"/>
</dbReference>
<dbReference type="InterPro" id="IPR011249">
    <property type="entry name" value="Metalloenz_LuxS/M16"/>
</dbReference>
<dbReference type="EMBL" id="VYZW01010854">
    <property type="protein sequence ID" value="NXS40823.1"/>
    <property type="molecule type" value="Genomic_DNA"/>
</dbReference>
<keyword evidence="3" id="KW-0496">Mitochondrion</keyword>
<dbReference type="SUPFAM" id="SSF63411">
    <property type="entry name" value="LuxS/MPP-like metallohydrolase"/>
    <property type="match status" value="2"/>
</dbReference>
<evidence type="ECO:0000256" key="1">
    <source>
        <dbReference type="ARBA" id="ARBA00004173"/>
    </source>
</evidence>
<dbReference type="Pfam" id="PF00675">
    <property type="entry name" value="Peptidase_M16"/>
    <property type="match status" value="1"/>
</dbReference>
<feature type="non-terminal residue" evidence="6">
    <location>
        <position position="1"/>
    </location>
</feature>
<evidence type="ECO:0000259" key="4">
    <source>
        <dbReference type="Pfam" id="PF00675"/>
    </source>
</evidence>
<name>A0A7L2U5H0_BALRX</name>